<sequence length="124" mass="13496">NYGLIKAVPTWYTDGELREYLQPLSSRLAASIVAEGSLATPQVPQIASFSRFDDPPSLSSFPPLDVLQESSTSTAPQQQVQQRTPRKAKPKHTPSNNKQAAQNEPTNEPQGATETLRTCSTTSI</sequence>
<comment type="caution">
    <text evidence="1">The sequence shown here is derived from an EMBL/GenBank/DDBJ whole genome shotgun (WGS) entry which is preliminary data.</text>
</comment>
<gene>
    <name evidence="1" type="ORF">HPB47_013501</name>
</gene>
<dbReference type="Proteomes" id="UP000805193">
    <property type="component" value="Unassembled WGS sequence"/>
</dbReference>
<reference evidence="1 2" key="1">
    <citation type="journal article" date="2020" name="Cell">
        <title>Large-Scale Comparative Analyses of Tick Genomes Elucidate Their Genetic Diversity and Vector Capacities.</title>
        <authorList>
            <consortium name="Tick Genome and Microbiome Consortium (TIGMIC)"/>
            <person name="Jia N."/>
            <person name="Wang J."/>
            <person name="Shi W."/>
            <person name="Du L."/>
            <person name="Sun Y."/>
            <person name="Zhan W."/>
            <person name="Jiang J.F."/>
            <person name="Wang Q."/>
            <person name="Zhang B."/>
            <person name="Ji P."/>
            <person name="Bell-Sakyi L."/>
            <person name="Cui X.M."/>
            <person name="Yuan T.T."/>
            <person name="Jiang B.G."/>
            <person name="Yang W.F."/>
            <person name="Lam T.T."/>
            <person name="Chang Q.C."/>
            <person name="Ding S.J."/>
            <person name="Wang X.J."/>
            <person name="Zhu J.G."/>
            <person name="Ruan X.D."/>
            <person name="Zhao L."/>
            <person name="Wei J.T."/>
            <person name="Ye R.Z."/>
            <person name="Que T.C."/>
            <person name="Du C.H."/>
            <person name="Zhou Y.H."/>
            <person name="Cheng J.X."/>
            <person name="Dai P.F."/>
            <person name="Guo W.B."/>
            <person name="Han X.H."/>
            <person name="Huang E.J."/>
            <person name="Li L.F."/>
            <person name="Wei W."/>
            <person name="Gao Y.C."/>
            <person name="Liu J.Z."/>
            <person name="Shao H.Z."/>
            <person name="Wang X."/>
            <person name="Wang C.C."/>
            <person name="Yang T.C."/>
            <person name="Huo Q.B."/>
            <person name="Li W."/>
            <person name="Chen H.Y."/>
            <person name="Chen S.E."/>
            <person name="Zhou L.G."/>
            <person name="Ni X.B."/>
            <person name="Tian J.H."/>
            <person name="Sheng Y."/>
            <person name="Liu T."/>
            <person name="Pan Y.S."/>
            <person name="Xia L.Y."/>
            <person name="Li J."/>
            <person name="Zhao F."/>
            <person name="Cao W.C."/>
        </authorList>
    </citation>
    <scope>NUCLEOTIDE SEQUENCE [LARGE SCALE GENOMIC DNA]</scope>
    <source>
        <strain evidence="1">Iper-2018</strain>
    </source>
</reference>
<feature type="non-terminal residue" evidence="1">
    <location>
        <position position="1"/>
    </location>
</feature>
<evidence type="ECO:0000313" key="1">
    <source>
        <dbReference type="EMBL" id="KAG0444692.1"/>
    </source>
</evidence>
<protein>
    <submittedName>
        <fullName evidence="1">Uncharacterized protein</fullName>
    </submittedName>
</protein>
<name>A0AC60QZ80_IXOPE</name>
<dbReference type="EMBL" id="JABSTQ010001638">
    <property type="protein sequence ID" value="KAG0444692.1"/>
    <property type="molecule type" value="Genomic_DNA"/>
</dbReference>
<organism evidence="1 2">
    <name type="scientific">Ixodes persulcatus</name>
    <name type="common">Taiga tick</name>
    <dbReference type="NCBI Taxonomy" id="34615"/>
    <lineage>
        <taxon>Eukaryota</taxon>
        <taxon>Metazoa</taxon>
        <taxon>Ecdysozoa</taxon>
        <taxon>Arthropoda</taxon>
        <taxon>Chelicerata</taxon>
        <taxon>Arachnida</taxon>
        <taxon>Acari</taxon>
        <taxon>Parasitiformes</taxon>
        <taxon>Ixodida</taxon>
        <taxon>Ixodoidea</taxon>
        <taxon>Ixodidae</taxon>
        <taxon>Ixodinae</taxon>
        <taxon>Ixodes</taxon>
    </lineage>
</organism>
<proteinExistence type="predicted"/>
<evidence type="ECO:0000313" key="2">
    <source>
        <dbReference type="Proteomes" id="UP000805193"/>
    </source>
</evidence>
<keyword evidence="2" id="KW-1185">Reference proteome</keyword>
<accession>A0AC60QZ80</accession>